<name>A0A699YZS0_HAELA</name>
<accession>A0A699YZS0</accession>
<reference evidence="1 2" key="1">
    <citation type="submission" date="2020-02" db="EMBL/GenBank/DDBJ databases">
        <title>Draft genome sequence of Haematococcus lacustris strain NIES-144.</title>
        <authorList>
            <person name="Morimoto D."/>
            <person name="Nakagawa S."/>
            <person name="Yoshida T."/>
            <person name="Sawayama S."/>
        </authorList>
    </citation>
    <scope>NUCLEOTIDE SEQUENCE [LARGE SCALE GENOMIC DNA]</scope>
    <source>
        <strain evidence="1 2">NIES-144</strain>
    </source>
</reference>
<keyword evidence="2" id="KW-1185">Reference proteome</keyword>
<comment type="caution">
    <text evidence="1">The sequence shown here is derived from an EMBL/GenBank/DDBJ whole genome shotgun (WGS) entry which is preliminary data.</text>
</comment>
<organism evidence="1 2">
    <name type="scientific">Haematococcus lacustris</name>
    <name type="common">Green alga</name>
    <name type="synonym">Haematococcus pluvialis</name>
    <dbReference type="NCBI Taxonomy" id="44745"/>
    <lineage>
        <taxon>Eukaryota</taxon>
        <taxon>Viridiplantae</taxon>
        <taxon>Chlorophyta</taxon>
        <taxon>core chlorophytes</taxon>
        <taxon>Chlorophyceae</taxon>
        <taxon>CS clade</taxon>
        <taxon>Chlamydomonadales</taxon>
        <taxon>Haematococcaceae</taxon>
        <taxon>Haematococcus</taxon>
    </lineage>
</organism>
<evidence type="ECO:0000313" key="2">
    <source>
        <dbReference type="Proteomes" id="UP000485058"/>
    </source>
</evidence>
<dbReference type="AlphaFoldDB" id="A0A699YZS0"/>
<dbReference type="EMBL" id="BLLF01000803">
    <property type="protein sequence ID" value="GFH15070.1"/>
    <property type="molecule type" value="Genomic_DNA"/>
</dbReference>
<gene>
    <name evidence="1" type="ORF">HaLaN_11231</name>
</gene>
<sequence length="155" mass="16022">MSAATLVLDQVLAACCSWQHVRDVVAAVRALLGQLLGLLPSSGPLDRYAGGVFTVLQRCVEVLGISLDPAALQRLLALGSAGLLAPDWQMRLAAVEAVTGIIAALQVADPLADQDGLCTILVVTPALTALLQCKAQLIGSLVALRHDSVACTPFS</sequence>
<proteinExistence type="predicted"/>
<evidence type="ECO:0000313" key="1">
    <source>
        <dbReference type="EMBL" id="GFH15070.1"/>
    </source>
</evidence>
<dbReference type="Proteomes" id="UP000485058">
    <property type="component" value="Unassembled WGS sequence"/>
</dbReference>
<protein>
    <submittedName>
        <fullName evidence="1">Uncharacterized protein</fullName>
    </submittedName>
</protein>